<dbReference type="Proteomes" id="UP000824111">
    <property type="component" value="Unassembled WGS sequence"/>
</dbReference>
<feature type="binding site" evidence="13">
    <location>
        <position position="137"/>
    </location>
    <ligand>
        <name>NADPH</name>
        <dbReference type="ChEBI" id="CHEBI:57783"/>
    </ligand>
</feature>
<dbReference type="GO" id="GO:0046167">
    <property type="term" value="P:glycerol-3-phosphate biosynthetic process"/>
    <property type="evidence" value="ECO:0007669"/>
    <property type="project" value="UniProtKB-UniRule"/>
</dbReference>
<comment type="caution">
    <text evidence="20">The sequence shown here is derived from an EMBL/GenBank/DDBJ whole genome shotgun (WGS) entry which is preliminary data.</text>
</comment>
<keyword evidence="4 13" id="KW-0560">Oxidoreductase</keyword>
<evidence type="ECO:0000256" key="10">
    <source>
        <dbReference type="ARBA" id="ARBA00066687"/>
    </source>
</evidence>
<feature type="binding site" evidence="13">
    <location>
        <position position="241"/>
    </location>
    <ligand>
        <name>sn-glycerol 3-phosphate</name>
        <dbReference type="ChEBI" id="CHEBI:57597"/>
    </ligand>
</feature>
<comment type="caution">
    <text evidence="13">Lacks conserved residue(s) required for the propagation of feature annotation.</text>
</comment>
<feature type="binding site" evidence="16">
    <location>
        <position position="252"/>
    </location>
    <ligand>
        <name>NAD(+)</name>
        <dbReference type="ChEBI" id="CHEBI:57540"/>
    </ligand>
</feature>
<evidence type="ECO:0000256" key="4">
    <source>
        <dbReference type="ARBA" id="ARBA00023002"/>
    </source>
</evidence>
<evidence type="ECO:0000256" key="12">
    <source>
        <dbReference type="ARBA" id="ARBA00080511"/>
    </source>
</evidence>
<dbReference type="GO" id="GO:0051287">
    <property type="term" value="F:NAD binding"/>
    <property type="evidence" value="ECO:0007669"/>
    <property type="project" value="InterPro"/>
</dbReference>
<evidence type="ECO:0000256" key="7">
    <source>
        <dbReference type="ARBA" id="ARBA00023209"/>
    </source>
</evidence>
<feature type="binding site" evidence="13">
    <location>
        <position position="135"/>
    </location>
    <ligand>
        <name>sn-glycerol 3-phosphate</name>
        <dbReference type="ChEBI" id="CHEBI:57597"/>
    </ligand>
</feature>
<comment type="subcellular location">
    <subcellularLocation>
        <location evidence="13">Cytoplasm</location>
    </subcellularLocation>
</comment>
<feature type="binding site" evidence="15">
    <location>
        <position position="105"/>
    </location>
    <ligand>
        <name>substrate</name>
    </ligand>
</feature>
<evidence type="ECO:0000313" key="21">
    <source>
        <dbReference type="Proteomes" id="UP000824111"/>
    </source>
</evidence>
<proteinExistence type="inferred from homology"/>
<evidence type="ECO:0000256" key="6">
    <source>
        <dbReference type="ARBA" id="ARBA00023098"/>
    </source>
</evidence>
<keyword evidence="6 13" id="KW-0443">Lipid metabolism</keyword>
<dbReference type="InterPro" id="IPR006168">
    <property type="entry name" value="G3P_DH_NAD-dep"/>
</dbReference>
<keyword evidence="3 13" id="KW-0521">NADP</keyword>
<evidence type="ECO:0000256" key="2">
    <source>
        <dbReference type="ARBA" id="ARBA00022516"/>
    </source>
</evidence>
<feature type="binding site" evidence="16">
    <location>
        <position position="137"/>
    </location>
    <ligand>
        <name>NAD(+)</name>
        <dbReference type="ChEBI" id="CHEBI:57540"/>
    </ligand>
</feature>
<name>A0A9D1LVG3_9FIRM</name>
<feature type="binding site" evidence="13">
    <location>
        <position position="278"/>
    </location>
    <ligand>
        <name>NADPH</name>
        <dbReference type="ChEBI" id="CHEBI:57783"/>
    </ligand>
</feature>
<dbReference type="InterPro" id="IPR036291">
    <property type="entry name" value="NAD(P)-bd_dom_sf"/>
</dbReference>
<evidence type="ECO:0000313" key="20">
    <source>
        <dbReference type="EMBL" id="HIU48701.1"/>
    </source>
</evidence>
<evidence type="ECO:0000256" key="13">
    <source>
        <dbReference type="HAMAP-Rule" id="MF_00394"/>
    </source>
</evidence>
<dbReference type="PIRSF" id="PIRSF000114">
    <property type="entry name" value="Glycerol-3-P_dh"/>
    <property type="match status" value="1"/>
</dbReference>
<feature type="binding site" evidence="13">
    <location>
        <position position="252"/>
    </location>
    <ligand>
        <name>sn-glycerol 3-phosphate</name>
        <dbReference type="ChEBI" id="CHEBI:57597"/>
    </ligand>
</feature>
<reference evidence="20" key="1">
    <citation type="submission" date="2020-10" db="EMBL/GenBank/DDBJ databases">
        <authorList>
            <person name="Gilroy R."/>
        </authorList>
    </citation>
    <scope>NUCLEOTIDE SEQUENCE</scope>
    <source>
        <strain evidence="20">ChiSjej4B22-9803</strain>
    </source>
</reference>
<reference evidence="20" key="2">
    <citation type="journal article" date="2021" name="PeerJ">
        <title>Extensive microbial diversity within the chicken gut microbiome revealed by metagenomics and culture.</title>
        <authorList>
            <person name="Gilroy R."/>
            <person name="Ravi A."/>
            <person name="Getino M."/>
            <person name="Pursley I."/>
            <person name="Horton D.L."/>
            <person name="Alikhan N.F."/>
            <person name="Baker D."/>
            <person name="Gharbi K."/>
            <person name="Hall N."/>
            <person name="Watson M."/>
            <person name="Adriaenssens E.M."/>
            <person name="Foster-Nyarko E."/>
            <person name="Jarju S."/>
            <person name="Secka A."/>
            <person name="Antonio M."/>
            <person name="Oren A."/>
            <person name="Chaudhuri R.R."/>
            <person name="La Ragione R."/>
            <person name="Hildebrand F."/>
            <person name="Pallen M.J."/>
        </authorList>
    </citation>
    <scope>NUCLEOTIDE SEQUENCE</scope>
    <source>
        <strain evidence="20">ChiSjej4B22-9803</strain>
    </source>
</reference>
<dbReference type="EMBL" id="DVND01000132">
    <property type="protein sequence ID" value="HIU48701.1"/>
    <property type="molecule type" value="Genomic_DNA"/>
</dbReference>
<feature type="binding site" evidence="13">
    <location>
        <position position="276"/>
    </location>
    <ligand>
        <name>NADPH</name>
        <dbReference type="ChEBI" id="CHEBI:57783"/>
    </ligand>
</feature>
<dbReference type="PROSITE" id="PS00957">
    <property type="entry name" value="NAD_G3PDH"/>
    <property type="match status" value="1"/>
</dbReference>
<dbReference type="InterPro" id="IPR011128">
    <property type="entry name" value="G3P_DH_NAD-dep_N"/>
</dbReference>
<feature type="binding site" evidence="13">
    <location>
        <position position="188"/>
    </location>
    <ligand>
        <name>sn-glycerol 3-phosphate</name>
        <dbReference type="ChEBI" id="CHEBI:57597"/>
    </ligand>
</feature>
<keyword evidence="13" id="KW-0963">Cytoplasm</keyword>
<dbReference type="PANTHER" id="PTHR11728:SF1">
    <property type="entry name" value="GLYCEROL-3-PHOSPHATE DEHYDROGENASE [NAD(+)] 2, CHLOROPLASTIC"/>
    <property type="match status" value="1"/>
</dbReference>
<dbReference type="HAMAP" id="MF_00394">
    <property type="entry name" value="NAD_Glyc3P_dehydrog"/>
    <property type="match status" value="1"/>
</dbReference>
<dbReference type="AlphaFoldDB" id="A0A9D1LVG3"/>
<dbReference type="InterPro" id="IPR008927">
    <property type="entry name" value="6-PGluconate_DH-like_C_sf"/>
</dbReference>
<evidence type="ECO:0000256" key="9">
    <source>
        <dbReference type="ARBA" id="ARBA00052716"/>
    </source>
</evidence>
<dbReference type="NCBIfam" id="NF000941">
    <property type="entry name" value="PRK00094.1-3"/>
    <property type="match status" value="1"/>
</dbReference>
<dbReference type="PANTHER" id="PTHR11728">
    <property type="entry name" value="GLYCEROL-3-PHOSPHATE DEHYDROGENASE"/>
    <property type="match status" value="1"/>
</dbReference>
<dbReference type="GO" id="GO:0005975">
    <property type="term" value="P:carbohydrate metabolic process"/>
    <property type="evidence" value="ECO:0007669"/>
    <property type="project" value="InterPro"/>
</dbReference>
<gene>
    <name evidence="13" type="primary">gpsA</name>
    <name evidence="20" type="ORF">IAB04_05010</name>
</gene>
<feature type="binding site" evidence="16">
    <location>
        <begin position="7"/>
        <end position="12"/>
    </location>
    <ligand>
        <name>NAD(+)</name>
        <dbReference type="ChEBI" id="CHEBI:57540"/>
    </ligand>
</feature>
<dbReference type="GO" id="GO:0008654">
    <property type="term" value="P:phospholipid biosynthetic process"/>
    <property type="evidence" value="ECO:0007669"/>
    <property type="project" value="UniProtKB-KW"/>
</dbReference>
<evidence type="ECO:0000256" key="8">
    <source>
        <dbReference type="ARBA" id="ARBA00023264"/>
    </source>
</evidence>
<feature type="domain" description="Glycerol-3-phosphate dehydrogenase NAD-dependent N-terminal" evidence="18">
    <location>
        <begin position="2"/>
        <end position="157"/>
    </location>
</feature>
<evidence type="ECO:0000259" key="18">
    <source>
        <dbReference type="Pfam" id="PF01210"/>
    </source>
</evidence>
<dbReference type="NCBIfam" id="NF000940">
    <property type="entry name" value="PRK00094.1-2"/>
    <property type="match status" value="1"/>
</dbReference>
<feature type="binding site" evidence="15">
    <location>
        <begin position="252"/>
        <end position="253"/>
    </location>
    <ligand>
        <name>substrate</name>
    </ligand>
</feature>
<feature type="binding site" evidence="13">
    <location>
        <position position="10"/>
    </location>
    <ligand>
        <name>NADPH</name>
        <dbReference type="ChEBI" id="CHEBI:57783"/>
    </ligand>
</feature>
<feature type="binding site" evidence="13">
    <location>
        <position position="105"/>
    </location>
    <ligand>
        <name>NADPH</name>
        <dbReference type="ChEBI" id="CHEBI:57783"/>
    </ligand>
</feature>
<dbReference type="EC" id="1.1.1.94" evidence="10 13"/>
<evidence type="ECO:0000259" key="19">
    <source>
        <dbReference type="Pfam" id="PF07479"/>
    </source>
</evidence>
<feature type="domain" description="Glycerol-3-phosphate dehydrogenase NAD-dependent C-terminal" evidence="19">
    <location>
        <begin position="177"/>
        <end position="317"/>
    </location>
</feature>
<dbReference type="Pfam" id="PF01210">
    <property type="entry name" value="NAD_Gly3P_dh_N"/>
    <property type="match status" value="1"/>
</dbReference>
<evidence type="ECO:0000256" key="5">
    <source>
        <dbReference type="ARBA" id="ARBA00023027"/>
    </source>
</evidence>
<evidence type="ECO:0000256" key="11">
    <source>
        <dbReference type="ARBA" id="ARBA00069372"/>
    </source>
</evidence>
<comment type="catalytic activity">
    <reaction evidence="13">
        <text>sn-glycerol 3-phosphate + NAD(+) = dihydroxyacetone phosphate + NADH + H(+)</text>
        <dbReference type="Rhea" id="RHEA:11092"/>
        <dbReference type="ChEBI" id="CHEBI:15378"/>
        <dbReference type="ChEBI" id="CHEBI:57540"/>
        <dbReference type="ChEBI" id="CHEBI:57597"/>
        <dbReference type="ChEBI" id="CHEBI:57642"/>
        <dbReference type="ChEBI" id="CHEBI:57945"/>
        <dbReference type="EC" id="1.1.1.94"/>
    </reaction>
</comment>
<comment type="function">
    <text evidence="13">Catalyzes the reduction of the glycolytic intermediate dihydroxyacetone phosphate (DHAP) to sn-glycerol 3-phosphate (G3P), the key precursor for phospholipid synthesis.</text>
</comment>
<comment type="pathway">
    <text evidence="13">Membrane lipid metabolism; glycerophospholipid metabolism.</text>
</comment>
<feature type="binding site" evidence="13">
    <location>
        <position position="253"/>
    </location>
    <ligand>
        <name>sn-glycerol 3-phosphate</name>
        <dbReference type="ChEBI" id="CHEBI:57597"/>
    </ligand>
</feature>
<feature type="binding site" evidence="13">
    <location>
        <position position="11"/>
    </location>
    <ligand>
        <name>NADPH</name>
        <dbReference type="ChEBI" id="CHEBI:57783"/>
    </ligand>
</feature>
<keyword evidence="2 13" id="KW-0444">Lipid biosynthesis</keyword>
<keyword evidence="8 13" id="KW-1208">Phospholipid metabolism</keyword>
<dbReference type="InterPro" id="IPR006109">
    <property type="entry name" value="G3P_DH_NAD-dep_C"/>
</dbReference>
<comment type="catalytic activity">
    <reaction evidence="9">
        <text>sn-glycerol 3-phosphate + NADP(+) = dihydroxyacetone phosphate + NADPH + H(+)</text>
        <dbReference type="Rhea" id="RHEA:11096"/>
        <dbReference type="ChEBI" id="CHEBI:15378"/>
        <dbReference type="ChEBI" id="CHEBI:57597"/>
        <dbReference type="ChEBI" id="CHEBI:57642"/>
        <dbReference type="ChEBI" id="CHEBI:57783"/>
        <dbReference type="ChEBI" id="CHEBI:58349"/>
        <dbReference type="EC" id="1.1.1.94"/>
    </reaction>
    <physiologicalReaction direction="right-to-left" evidence="9">
        <dbReference type="Rhea" id="RHEA:11098"/>
    </physiologicalReaction>
</comment>
<feature type="binding site" evidence="13">
    <location>
        <position position="133"/>
    </location>
    <ligand>
        <name>sn-glycerol 3-phosphate</name>
        <dbReference type="ChEBI" id="CHEBI:57597"/>
    </ligand>
</feature>
<dbReference type="Gene3D" id="3.40.50.720">
    <property type="entry name" value="NAD(P)-binding Rossmann-like Domain"/>
    <property type="match status" value="1"/>
</dbReference>
<keyword evidence="13" id="KW-0547">Nucleotide-binding</keyword>
<evidence type="ECO:0000256" key="3">
    <source>
        <dbReference type="ARBA" id="ARBA00022857"/>
    </source>
</evidence>
<accession>A0A9D1LVG3</accession>
<dbReference type="GO" id="GO:0047952">
    <property type="term" value="F:glycerol-3-phosphate dehydrogenase [NAD(P)+] activity"/>
    <property type="evidence" value="ECO:0007669"/>
    <property type="project" value="UniProtKB-UniRule"/>
</dbReference>
<evidence type="ECO:0000256" key="15">
    <source>
        <dbReference type="PIRSR" id="PIRSR000114-2"/>
    </source>
</evidence>
<dbReference type="SUPFAM" id="SSF51735">
    <property type="entry name" value="NAD(P)-binding Rossmann-fold domains"/>
    <property type="match status" value="1"/>
</dbReference>
<keyword evidence="7 13" id="KW-0594">Phospholipid biosynthesis</keyword>
<comment type="similarity">
    <text evidence="1 13 17">Belongs to the NAD-dependent glycerol-3-phosphate dehydrogenase family.</text>
</comment>
<protein>
    <recommendedName>
        <fullName evidence="11 13">Glycerol-3-phosphate dehydrogenase [NAD(P)+]</fullName>
        <ecNumber evidence="10 13">1.1.1.94</ecNumber>
    </recommendedName>
    <alternativeName>
        <fullName evidence="13">NAD(P)(+)-dependent glycerol-3-phosphate dehydrogenase</fullName>
    </alternativeName>
    <alternativeName>
        <fullName evidence="12 13">NAD(P)H-dependent dihydroxyacetone-phosphate reductase</fullName>
    </alternativeName>
</protein>
<dbReference type="GO" id="GO:0005829">
    <property type="term" value="C:cytosol"/>
    <property type="evidence" value="ECO:0007669"/>
    <property type="project" value="TreeGrafter"/>
</dbReference>
<dbReference type="Gene3D" id="1.10.1040.10">
    <property type="entry name" value="N-(1-d-carboxylethyl)-l-norvaline Dehydrogenase, domain 2"/>
    <property type="match status" value="1"/>
</dbReference>
<dbReference type="Pfam" id="PF07479">
    <property type="entry name" value="NAD_Gly3P_dh_C"/>
    <property type="match status" value="1"/>
</dbReference>
<evidence type="ECO:0000256" key="1">
    <source>
        <dbReference type="ARBA" id="ARBA00011009"/>
    </source>
</evidence>
<keyword evidence="5 13" id="KW-0520">NAD</keyword>
<dbReference type="GO" id="GO:0006650">
    <property type="term" value="P:glycerophospholipid metabolic process"/>
    <property type="evidence" value="ECO:0007669"/>
    <property type="project" value="UniProtKB-UniRule"/>
</dbReference>
<feature type="active site" description="Proton acceptor" evidence="13 14">
    <location>
        <position position="188"/>
    </location>
</feature>
<sequence>MKIAVIGSGSWGTAVSVLLAKKGYDVYLWSWQQAETDRLCADRENKEFLRGVPLPDNIACSHDMGACVQGAELVVTAAPSPATRTTAKALSGVVSEGQRLLNISKGLEEGSLLRLSQVYAEEVPQARIAVMSGPSHAEEVSVGLPTTNVVAADDRELAHEIQDIFMDQVFRVYTGTDMAGVELGGALKNVIALCAGISDGLGYGDNTKAALMTRGLAEITRLGVAMGARQETFSGLSGIGDLIVTCTSMHSRNRRAGILLGKGKTLAETLAEVHMVVEGVNTAKAAYDLSVKYGVEMPIVNEACKVLFENKSARDAVNDLMMRDKRMEC</sequence>
<organism evidence="20 21">
    <name type="scientific">Candidatus Avimonoglobus intestinipullorum</name>
    <dbReference type="NCBI Taxonomy" id="2840699"/>
    <lineage>
        <taxon>Bacteria</taxon>
        <taxon>Bacillati</taxon>
        <taxon>Bacillota</taxon>
        <taxon>Clostridia</taxon>
        <taxon>Eubacteriales</taxon>
        <taxon>Candidatus Avimonoglobus</taxon>
    </lineage>
</organism>
<dbReference type="PRINTS" id="PR00077">
    <property type="entry name" value="GPDHDRGNASE"/>
</dbReference>
<feature type="binding site" evidence="13">
    <location>
        <position position="105"/>
    </location>
    <ligand>
        <name>sn-glycerol 3-phosphate</name>
        <dbReference type="ChEBI" id="CHEBI:57597"/>
    </ligand>
</feature>
<evidence type="ECO:0000256" key="14">
    <source>
        <dbReference type="PIRSR" id="PIRSR000114-1"/>
    </source>
</evidence>
<evidence type="ECO:0000256" key="17">
    <source>
        <dbReference type="RuleBase" id="RU000437"/>
    </source>
</evidence>
<dbReference type="FunFam" id="3.40.50.720:FF:000019">
    <property type="entry name" value="Glycerol-3-phosphate dehydrogenase [NAD(P)+]"/>
    <property type="match status" value="1"/>
</dbReference>
<dbReference type="InterPro" id="IPR013328">
    <property type="entry name" value="6PGD_dom2"/>
</dbReference>
<dbReference type="FunFam" id="1.10.1040.10:FF:000001">
    <property type="entry name" value="Glycerol-3-phosphate dehydrogenase [NAD(P)+]"/>
    <property type="match status" value="1"/>
</dbReference>
<evidence type="ECO:0000256" key="16">
    <source>
        <dbReference type="PIRSR" id="PIRSR000114-3"/>
    </source>
</evidence>
<feature type="binding site" evidence="13">
    <location>
        <position position="251"/>
    </location>
    <ligand>
        <name>sn-glycerol 3-phosphate</name>
        <dbReference type="ChEBI" id="CHEBI:57597"/>
    </ligand>
</feature>
<feature type="binding site" evidence="13">
    <location>
        <position position="252"/>
    </location>
    <ligand>
        <name>NADPH</name>
        <dbReference type="ChEBI" id="CHEBI:57783"/>
    </ligand>
</feature>
<dbReference type="NCBIfam" id="NF000942">
    <property type="entry name" value="PRK00094.1-4"/>
    <property type="match status" value="1"/>
</dbReference>
<dbReference type="SUPFAM" id="SSF48179">
    <property type="entry name" value="6-phosphogluconate dehydrogenase C-terminal domain-like"/>
    <property type="match status" value="1"/>
</dbReference>
<dbReference type="GO" id="GO:0046168">
    <property type="term" value="P:glycerol-3-phosphate catabolic process"/>
    <property type="evidence" value="ECO:0007669"/>
    <property type="project" value="InterPro"/>
</dbReference>